<evidence type="ECO:0000256" key="3">
    <source>
        <dbReference type="ARBA" id="ARBA00023242"/>
    </source>
</evidence>
<dbReference type="STRING" id="329884.A0A4U0X7K7"/>
<dbReference type="CDD" id="cd12148">
    <property type="entry name" value="fungal_TF_MHR"/>
    <property type="match status" value="1"/>
</dbReference>
<sequence length="795" mass="89240">MSNGDTPQSVNGDDHQHNRLACQACQRKKIKCDRSFPCGQCTRSNLQCALSSRKPRTRHAGRRAVDSELRTRISKLENLVESLSGEVGLQGEAHDGEPDAATDATEVPSPTVGKYLGSPFWTSLSTEVQAIRDALEEDQGEDEFESTSPETTPGNGAPVNANDFDLFICPPGAIYVMPGAMTEPLPHMQQVLFTAFIENVDPMFKIYHVASLRRLFEEGRPYLGQDSSSPSCKALKAVAWYAAVNTMTDEECQARFAQARTDLMQQYRRTADVLLAQADLVNTNDLSTLQAFVTYLVSNPLSSQSPSANSQQVATRMTDLSRRVWTMTALVIRIARAMGLHSKAPARTPFETELRRRLWHQIRFLDVFAAMDRATETLVTHGSFDTPMPSNVNDSEFDEDSTVIPSHETGITDMGFALVAYEAVRATQRLTTPESGPTGETWQQRLDYAHTFNKHLQDKYLQYCDTSKPFQRLILLIGKSMSGGMIIRAVRPIHRHVSSVPPRIDSPYVLQLATEALSENEKIYLDPEFGRWRWLMWVQWHPLSVALAGLCSIRGTELADKAWGVVERNYERQLRSVADTRHGMLWRPIEKLYKKANAFRNDGRRESADMLGQRMLALRQQLRLQQEEEQQQQQRQQQSQLPPQQQQQQEQQQPQQPPLDWLVNPLPPLTYATGGPHHRQPHMPMGSIPLDPMMSGPIDFDLEGVPDTDVEPPALPQGDMGWLDWEHIMDDLSHPMNLDLGMSMGVGVGMGMGMGMGMGDLQEQQQEPEQELPGYVADGGGEWRPDVVVGRQGLR</sequence>
<reference evidence="6 7" key="1">
    <citation type="submission" date="2017-03" db="EMBL/GenBank/DDBJ databases">
        <title>Genomes of endolithic fungi from Antarctica.</title>
        <authorList>
            <person name="Coleine C."/>
            <person name="Masonjones S."/>
            <person name="Stajich J.E."/>
        </authorList>
    </citation>
    <scope>NUCLEOTIDE SEQUENCE [LARGE SCALE GENOMIC DNA]</scope>
    <source>
        <strain evidence="6 7">CCFEE 5184</strain>
    </source>
</reference>
<feature type="region of interest" description="Disordered" evidence="4">
    <location>
        <begin position="627"/>
        <end position="686"/>
    </location>
</feature>
<dbReference type="Proteomes" id="UP000309340">
    <property type="component" value="Unassembled WGS sequence"/>
</dbReference>
<feature type="compositionally biased region" description="Low complexity" evidence="4">
    <location>
        <begin position="762"/>
        <end position="773"/>
    </location>
</feature>
<keyword evidence="2" id="KW-0479">Metal-binding</keyword>
<dbReference type="GO" id="GO:0003677">
    <property type="term" value="F:DNA binding"/>
    <property type="evidence" value="ECO:0007669"/>
    <property type="project" value="InterPro"/>
</dbReference>
<dbReference type="PANTHER" id="PTHR31001:SF50">
    <property type="entry name" value="ZN(II)2CYS6 TRANSCRIPTION FACTOR (EUROFUNG)"/>
    <property type="match status" value="1"/>
</dbReference>
<dbReference type="GO" id="GO:0008270">
    <property type="term" value="F:zinc ion binding"/>
    <property type="evidence" value="ECO:0007669"/>
    <property type="project" value="InterPro"/>
</dbReference>
<feature type="compositionally biased region" description="Acidic residues" evidence="4">
    <location>
        <begin position="136"/>
        <end position="145"/>
    </location>
</feature>
<dbReference type="EMBL" id="NAJQ01000306">
    <property type="protein sequence ID" value="TKA72512.1"/>
    <property type="molecule type" value="Genomic_DNA"/>
</dbReference>
<dbReference type="SUPFAM" id="SSF57701">
    <property type="entry name" value="Zn2/Cys6 DNA-binding domain"/>
    <property type="match status" value="1"/>
</dbReference>
<dbReference type="GO" id="GO:0000981">
    <property type="term" value="F:DNA-binding transcription factor activity, RNA polymerase II-specific"/>
    <property type="evidence" value="ECO:0007669"/>
    <property type="project" value="InterPro"/>
</dbReference>
<organism evidence="6 7">
    <name type="scientific">Friedmanniomyces simplex</name>
    <dbReference type="NCBI Taxonomy" id="329884"/>
    <lineage>
        <taxon>Eukaryota</taxon>
        <taxon>Fungi</taxon>
        <taxon>Dikarya</taxon>
        <taxon>Ascomycota</taxon>
        <taxon>Pezizomycotina</taxon>
        <taxon>Dothideomycetes</taxon>
        <taxon>Dothideomycetidae</taxon>
        <taxon>Mycosphaerellales</taxon>
        <taxon>Teratosphaeriaceae</taxon>
        <taxon>Friedmanniomyces</taxon>
    </lineage>
</organism>
<keyword evidence="3" id="KW-0539">Nucleus</keyword>
<dbReference type="AlphaFoldDB" id="A0A4U0X7K7"/>
<dbReference type="Pfam" id="PF04082">
    <property type="entry name" value="Fungal_trans"/>
    <property type="match status" value="1"/>
</dbReference>
<dbReference type="SMART" id="SM00066">
    <property type="entry name" value="GAL4"/>
    <property type="match status" value="1"/>
</dbReference>
<feature type="compositionally biased region" description="Low complexity" evidence="4">
    <location>
        <begin position="631"/>
        <end position="654"/>
    </location>
</feature>
<dbReference type="Gene3D" id="4.10.240.10">
    <property type="entry name" value="Zn(2)-C6 fungal-type DNA-binding domain"/>
    <property type="match status" value="1"/>
</dbReference>
<protein>
    <recommendedName>
        <fullName evidence="5">Zn(2)-C6 fungal-type domain-containing protein</fullName>
    </recommendedName>
</protein>
<dbReference type="CDD" id="cd00067">
    <property type="entry name" value="GAL4"/>
    <property type="match status" value="1"/>
</dbReference>
<dbReference type="InterPro" id="IPR007219">
    <property type="entry name" value="XnlR_reg_dom"/>
</dbReference>
<proteinExistence type="predicted"/>
<dbReference type="InterPro" id="IPR036864">
    <property type="entry name" value="Zn2-C6_fun-type_DNA-bd_sf"/>
</dbReference>
<comment type="caution">
    <text evidence="6">The sequence shown here is derived from an EMBL/GenBank/DDBJ whole genome shotgun (WGS) entry which is preliminary data.</text>
</comment>
<evidence type="ECO:0000256" key="1">
    <source>
        <dbReference type="ARBA" id="ARBA00004123"/>
    </source>
</evidence>
<dbReference type="OrthoDB" id="424974at2759"/>
<dbReference type="GO" id="GO:0005634">
    <property type="term" value="C:nucleus"/>
    <property type="evidence" value="ECO:0007669"/>
    <property type="project" value="UniProtKB-SubCell"/>
</dbReference>
<dbReference type="InterPro" id="IPR001138">
    <property type="entry name" value="Zn2Cys6_DnaBD"/>
</dbReference>
<comment type="subcellular location">
    <subcellularLocation>
        <location evidence="1">Nucleus</location>
    </subcellularLocation>
</comment>
<evidence type="ECO:0000313" key="6">
    <source>
        <dbReference type="EMBL" id="TKA72512.1"/>
    </source>
</evidence>
<dbReference type="Pfam" id="PF00172">
    <property type="entry name" value="Zn_clus"/>
    <property type="match status" value="1"/>
</dbReference>
<keyword evidence="7" id="KW-1185">Reference proteome</keyword>
<evidence type="ECO:0000256" key="2">
    <source>
        <dbReference type="ARBA" id="ARBA00022723"/>
    </source>
</evidence>
<feature type="region of interest" description="Disordered" evidence="4">
    <location>
        <begin position="762"/>
        <end position="795"/>
    </location>
</feature>
<evidence type="ECO:0000313" key="7">
    <source>
        <dbReference type="Proteomes" id="UP000309340"/>
    </source>
</evidence>
<dbReference type="PANTHER" id="PTHR31001">
    <property type="entry name" value="UNCHARACTERIZED TRANSCRIPTIONAL REGULATORY PROTEIN"/>
    <property type="match status" value="1"/>
</dbReference>
<evidence type="ECO:0000259" key="5">
    <source>
        <dbReference type="PROSITE" id="PS50048"/>
    </source>
</evidence>
<name>A0A4U0X7K7_9PEZI</name>
<evidence type="ECO:0000256" key="4">
    <source>
        <dbReference type="SAM" id="MobiDB-lite"/>
    </source>
</evidence>
<dbReference type="PROSITE" id="PS50048">
    <property type="entry name" value="ZN2_CY6_FUNGAL_2"/>
    <property type="match status" value="1"/>
</dbReference>
<feature type="domain" description="Zn(2)-C6 fungal-type" evidence="5">
    <location>
        <begin position="21"/>
        <end position="50"/>
    </location>
</feature>
<feature type="region of interest" description="Disordered" evidence="4">
    <location>
        <begin position="136"/>
        <end position="156"/>
    </location>
</feature>
<dbReference type="InterPro" id="IPR050613">
    <property type="entry name" value="Sec_Metabolite_Reg"/>
</dbReference>
<accession>A0A4U0X7K7</accession>
<dbReference type="GO" id="GO:0006351">
    <property type="term" value="P:DNA-templated transcription"/>
    <property type="evidence" value="ECO:0007669"/>
    <property type="project" value="InterPro"/>
</dbReference>
<feature type="region of interest" description="Disordered" evidence="4">
    <location>
        <begin position="86"/>
        <end position="109"/>
    </location>
</feature>
<gene>
    <name evidence="6" type="ORF">B0A55_07030</name>
</gene>
<dbReference type="SMART" id="SM00906">
    <property type="entry name" value="Fungal_trans"/>
    <property type="match status" value="1"/>
</dbReference>